<accession>A0A0J1JC21</accession>
<protein>
    <recommendedName>
        <fullName evidence="3">DUF2491 domain-containing protein</fullName>
    </recommendedName>
</protein>
<evidence type="ECO:0000313" key="1">
    <source>
        <dbReference type="EMBL" id="KLU99141.1"/>
    </source>
</evidence>
<proteinExistence type="predicted"/>
<dbReference type="Proteomes" id="UP000036426">
    <property type="component" value="Unassembled WGS sequence"/>
</dbReference>
<organism evidence="1 2">
    <name type="scientific">Photobacterium aphoticum</name>
    <dbReference type="NCBI Taxonomy" id="754436"/>
    <lineage>
        <taxon>Bacteria</taxon>
        <taxon>Pseudomonadati</taxon>
        <taxon>Pseudomonadota</taxon>
        <taxon>Gammaproteobacteria</taxon>
        <taxon>Vibrionales</taxon>
        <taxon>Vibrionaceae</taxon>
        <taxon>Photobacterium</taxon>
    </lineage>
</organism>
<keyword evidence="2" id="KW-1185">Reference proteome</keyword>
<dbReference type="RefSeq" id="WP_047876060.1">
    <property type="nucleotide sequence ID" value="NZ_BMYC01000006.1"/>
</dbReference>
<dbReference type="InterPro" id="IPR019621">
    <property type="entry name" value="DUF2491"/>
</dbReference>
<dbReference type="EMBL" id="LDOV01000037">
    <property type="protein sequence ID" value="KLU99141.1"/>
    <property type="molecule type" value="Genomic_DNA"/>
</dbReference>
<reference evidence="1 2" key="1">
    <citation type="submission" date="2015-05" db="EMBL/GenBank/DDBJ databases">
        <title>Photobacterium galathea sp. nov.</title>
        <authorList>
            <person name="Machado H."/>
            <person name="Gram L."/>
        </authorList>
    </citation>
    <scope>NUCLEOTIDE SEQUENCE [LARGE SCALE GENOMIC DNA]</scope>
    <source>
        <strain evidence="1 2">DSM 25995</strain>
    </source>
</reference>
<gene>
    <name evidence="1" type="ORF">ABT58_19215</name>
</gene>
<name>A0A0J1JC21_9GAMM</name>
<dbReference type="PATRIC" id="fig|754436.4.peg.4068"/>
<dbReference type="AlphaFoldDB" id="A0A0J1JC21"/>
<comment type="caution">
    <text evidence="1">The sequence shown here is derived from an EMBL/GenBank/DDBJ whole genome shotgun (WGS) entry which is preliminary data.</text>
</comment>
<evidence type="ECO:0000313" key="2">
    <source>
        <dbReference type="Proteomes" id="UP000036426"/>
    </source>
</evidence>
<dbReference type="Pfam" id="PF10679">
    <property type="entry name" value="DUF2491"/>
    <property type="match status" value="1"/>
</dbReference>
<dbReference type="OrthoDB" id="6148994at2"/>
<evidence type="ECO:0008006" key="3">
    <source>
        <dbReference type="Google" id="ProtNLM"/>
    </source>
</evidence>
<sequence length="211" mass="24123">MFDWFKKKTTPPPPVDKGPECLGLRLGGAFELDDLKLKIIEPVLTIEGASRTQLIKAVGEVQLDEQTRILRYYTDDDGFIQILTHGPSEADISEVKLYYFYESRPIDTDAQWQVLLDNQIVQAQWELDDQTFDKVWDNSRPVAMTEKTWLENGTISETDQFVMIYDRDCGEGVFESLLVSGEEKIYHNQAERCLALSTGFDLSPTDFKLIG</sequence>